<feature type="transmembrane region" description="Helical" evidence="1">
    <location>
        <begin position="108"/>
        <end position="128"/>
    </location>
</feature>
<dbReference type="Gene3D" id="1.20.1250.20">
    <property type="entry name" value="MFS general substrate transporter like domains"/>
    <property type="match status" value="1"/>
</dbReference>
<organism evidence="2 3">
    <name type="scientific">Thermocrinis albus (strain DSM 14484 / JCM 11386 / HI 11/12)</name>
    <dbReference type="NCBI Taxonomy" id="638303"/>
    <lineage>
        <taxon>Bacteria</taxon>
        <taxon>Pseudomonadati</taxon>
        <taxon>Aquificota</taxon>
        <taxon>Aquificia</taxon>
        <taxon>Aquificales</taxon>
        <taxon>Aquificaceae</taxon>
        <taxon>Thermocrinis</taxon>
    </lineage>
</organism>
<dbReference type="SUPFAM" id="SSF103473">
    <property type="entry name" value="MFS general substrate transporter"/>
    <property type="match status" value="1"/>
</dbReference>
<feature type="transmembrane region" description="Helical" evidence="1">
    <location>
        <begin position="6"/>
        <end position="26"/>
    </location>
</feature>
<keyword evidence="1" id="KW-0472">Membrane</keyword>
<gene>
    <name evidence="2" type="ordered locus">Thal_1299</name>
</gene>
<evidence type="ECO:0000256" key="1">
    <source>
        <dbReference type="SAM" id="Phobius"/>
    </source>
</evidence>
<name>D3SMF0_THEAH</name>
<dbReference type="STRING" id="638303.Thal_1299"/>
<dbReference type="AlphaFoldDB" id="D3SMF0"/>
<reference evidence="3" key="1">
    <citation type="journal article" date="2010" name="Stand. Genomic Sci.">
        <title>Complete genome sequence of Thermocrinis albus type strain (HI 11/12T).</title>
        <authorList>
            <person name="Wirth R."/>
            <person name="Sikorski J."/>
            <person name="Brambilla E."/>
            <person name="Misra M."/>
            <person name="Lapidus A."/>
            <person name="Copeland A."/>
            <person name="Nolan M."/>
            <person name="Lucas S."/>
            <person name="Chen F."/>
            <person name="Tice H."/>
            <person name="Cheng J.F."/>
            <person name="Han C."/>
            <person name="Detter J.C."/>
            <person name="Tapia R."/>
            <person name="Bruce D."/>
            <person name="Goodwin L."/>
            <person name="Pitluck S."/>
            <person name="Pati A."/>
            <person name="Anderson I."/>
            <person name="Ivanova N."/>
            <person name="Mavromatis K."/>
            <person name="Mikhailova N."/>
            <person name="Chen A."/>
            <person name="Palaniappan K."/>
            <person name="Bilek Y."/>
            <person name="Hader T."/>
            <person name="Land M."/>
            <person name="Hauser L."/>
            <person name="Chang Y.J."/>
            <person name="Jeffries C.D."/>
            <person name="Tindall B.J."/>
            <person name="Rohde M."/>
            <person name="Goker M."/>
            <person name="Bristow J."/>
            <person name="Eisen J.A."/>
            <person name="Markowitz V."/>
            <person name="Hugenholtz P."/>
            <person name="Kyrpides N.C."/>
            <person name="Klenk H.P."/>
        </authorList>
    </citation>
    <scope>NUCLEOTIDE SEQUENCE [LARGE SCALE GENOMIC DNA]</scope>
    <source>
        <strain evidence="3">DSM 14484 / JCM 11386 / HI 11/12</strain>
    </source>
</reference>
<proteinExistence type="predicted"/>
<dbReference type="KEGG" id="tal:Thal_1299"/>
<keyword evidence="1" id="KW-1133">Transmembrane helix</keyword>
<feature type="transmembrane region" description="Helical" evidence="1">
    <location>
        <begin position="290"/>
        <end position="311"/>
    </location>
</feature>
<feature type="transmembrane region" description="Helical" evidence="1">
    <location>
        <begin position="172"/>
        <end position="192"/>
    </location>
</feature>
<feature type="transmembrane region" description="Helical" evidence="1">
    <location>
        <begin position="38"/>
        <end position="57"/>
    </location>
</feature>
<protein>
    <recommendedName>
        <fullName evidence="4">Major facilitator superfamily MFS_1</fullName>
    </recommendedName>
</protein>
<dbReference type="RefSeq" id="WP_012992336.1">
    <property type="nucleotide sequence ID" value="NC_013894.1"/>
</dbReference>
<dbReference type="HOGENOM" id="CLU_813616_0_0_0"/>
<sequence length="341" mass="38958">MLYLLLYVAFEFTDTLFTSYLFYYILPGESYQHTSTIQYGLLLTWLNLLGLITTPFLSRRPVLLLPLTALVVGLLLILHHWYLIALLYVLHIPLMLWYDVVISLFERYSFVAGLSYAFGFVGAGLVLMNFSQRVFLLTGGLYMLHLLLLFPIARRPVDLRFRLFPPMGRAEILAFMIMGELVEVFTFFSYRILKDSFNVSEDNIRYVMALALLSACVSSLILGYLLDFLKPEVGGLLTSAFLLVLGIAFFSRVVGPYLLGSLAGVGVALYWVLFRTYLIRSYPNNFSELFFFMFASSYTVGGFVYSTLYSLTADHRYSVLLMSLALLQPLYTFLAKVRTTR</sequence>
<keyword evidence="3" id="KW-1185">Reference proteome</keyword>
<dbReference type="InterPro" id="IPR036259">
    <property type="entry name" value="MFS_trans_sf"/>
</dbReference>
<feature type="transmembrane region" description="Helical" evidence="1">
    <location>
        <begin position="63"/>
        <end position="96"/>
    </location>
</feature>
<feature type="transmembrane region" description="Helical" evidence="1">
    <location>
        <begin position="204"/>
        <end position="226"/>
    </location>
</feature>
<evidence type="ECO:0000313" key="3">
    <source>
        <dbReference type="Proteomes" id="UP000002043"/>
    </source>
</evidence>
<evidence type="ECO:0008006" key="4">
    <source>
        <dbReference type="Google" id="ProtNLM"/>
    </source>
</evidence>
<feature type="transmembrane region" description="Helical" evidence="1">
    <location>
        <begin position="257"/>
        <end position="278"/>
    </location>
</feature>
<dbReference type="EMBL" id="CP001931">
    <property type="protein sequence ID" value="ADC89930.1"/>
    <property type="molecule type" value="Genomic_DNA"/>
</dbReference>
<feature type="transmembrane region" description="Helical" evidence="1">
    <location>
        <begin position="233"/>
        <end position="251"/>
    </location>
</feature>
<accession>D3SMF0</accession>
<feature type="transmembrane region" description="Helical" evidence="1">
    <location>
        <begin position="317"/>
        <end position="335"/>
    </location>
</feature>
<evidence type="ECO:0000313" key="2">
    <source>
        <dbReference type="EMBL" id="ADC89930.1"/>
    </source>
</evidence>
<dbReference type="Proteomes" id="UP000002043">
    <property type="component" value="Chromosome"/>
</dbReference>
<keyword evidence="1" id="KW-0812">Transmembrane</keyword>
<feature type="transmembrane region" description="Helical" evidence="1">
    <location>
        <begin position="134"/>
        <end position="152"/>
    </location>
</feature>